<dbReference type="InterPro" id="IPR004027">
    <property type="entry name" value="SEC_C_motif"/>
</dbReference>
<protein>
    <submittedName>
        <fullName evidence="1">YecA family protein</fullName>
    </submittedName>
</protein>
<dbReference type="SUPFAM" id="SSF103642">
    <property type="entry name" value="Sec-C motif"/>
    <property type="match status" value="1"/>
</dbReference>
<reference evidence="1 2" key="1">
    <citation type="submission" date="2018-09" db="EMBL/GenBank/DDBJ databases">
        <title>Genome sequencing of Aeromonas veronii MS-17-88.</title>
        <authorList>
            <person name="Tekedar H.C."/>
            <person name="Arick M.A."/>
            <person name="Hsu C.-Y."/>
            <person name="Thrash A."/>
            <person name="Karsi A."/>
            <person name="Lawrence M.L."/>
            <person name="Abdelhamed H."/>
        </authorList>
    </citation>
    <scope>NUCLEOTIDE SEQUENCE [LARGE SCALE GENOMIC DNA]</scope>
    <source>
        <strain evidence="1 2">MS 17-88</strain>
    </source>
</reference>
<sequence>MPPFESPSDNNELDELETLLEHYGSDHSIISMSMLDGFLTAIVSGPDLIAPGAWLPAIWGREQDQPQWQDHAEQKRFIDRVMRHYNDITTTLTYTPEDYFPLAPPFQHDGEWVVLYHEWCLGYLRGIELSPWPRLPRPQAAALAMICEVIEDIPREPEALDCDQGSRVCNATLALHAYFLVQRSEHPPHAQPAAASTRIDRNAPCPCGSGKKYKQCCLH</sequence>
<dbReference type="RefSeq" id="WP_120416433.1">
    <property type="nucleotide sequence ID" value="NZ_RAWX01000010.1"/>
</dbReference>
<dbReference type="NCBIfam" id="TIGR02292">
    <property type="entry name" value="ygfB_yecA"/>
    <property type="match status" value="1"/>
</dbReference>
<proteinExistence type="predicted"/>
<name>A0A3A9HYA9_AERVE</name>
<dbReference type="Pfam" id="PF03695">
    <property type="entry name" value="UPF0149"/>
    <property type="match status" value="1"/>
</dbReference>
<dbReference type="InterPro" id="IPR011978">
    <property type="entry name" value="YgfB-like"/>
</dbReference>
<evidence type="ECO:0000313" key="2">
    <source>
        <dbReference type="Proteomes" id="UP000281725"/>
    </source>
</evidence>
<dbReference type="InterPro" id="IPR036255">
    <property type="entry name" value="YgfB-like_sf"/>
</dbReference>
<dbReference type="Gene3D" id="1.20.120.740">
    <property type="entry name" value="YgfB uncharacterised protein family UPF0149, PF03695"/>
    <property type="match status" value="1"/>
</dbReference>
<gene>
    <name evidence="1" type="ORF">D6R50_24435</name>
</gene>
<comment type="caution">
    <text evidence="1">The sequence shown here is derived from an EMBL/GenBank/DDBJ whole genome shotgun (WGS) entry which is preliminary data.</text>
</comment>
<dbReference type="EMBL" id="RAWX01000010">
    <property type="protein sequence ID" value="RKJ83725.1"/>
    <property type="molecule type" value="Genomic_DNA"/>
</dbReference>
<dbReference type="AlphaFoldDB" id="A0A3A9HYA9"/>
<accession>A0A3A9HYA9</accession>
<dbReference type="NCBIfam" id="NF007704">
    <property type="entry name" value="PRK10396.1"/>
    <property type="match status" value="1"/>
</dbReference>
<dbReference type="Proteomes" id="UP000281725">
    <property type="component" value="Unassembled WGS sequence"/>
</dbReference>
<organism evidence="1 2">
    <name type="scientific">Aeromonas veronii</name>
    <dbReference type="NCBI Taxonomy" id="654"/>
    <lineage>
        <taxon>Bacteria</taxon>
        <taxon>Pseudomonadati</taxon>
        <taxon>Pseudomonadota</taxon>
        <taxon>Gammaproteobacteria</taxon>
        <taxon>Aeromonadales</taxon>
        <taxon>Aeromonadaceae</taxon>
        <taxon>Aeromonas</taxon>
    </lineage>
</organism>
<dbReference type="Pfam" id="PF02810">
    <property type="entry name" value="SEC-C"/>
    <property type="match status" value="1"/>
</dbReference>
<dbReference type="Gene3D" id="3.10.450.50">
    <property type="match status" value="1"/>
</dbReference>
<evidence type="ECO:0000313" key="1">
    <source>
        <dbReference type="EMBL" id="RKJ83725.1"/>
    </source>
</evidence>
<dbReference type="SUPFAM" id="SSF101327">
    <property type="entry name" value="YgfB-like"/>
    <property type="match status" value="1"/>
</dbReference>